<evidence type="ECO:0000256" key="1">
    <source>
        <dbReference type="SAM" id="MobiDB-lite"/>
    </source>
</evidence>
<name>A0AAW2EDR3_9HYME</name>
<keyword evidence="3" id="KW-1185">Reference proteome</keyword>
<evidence type="ECO:0000313" key="3">
    <source>
        <dbReference type="Proteomes" id="UP001430953"/>
    </source>
</evidence>
<dbReference type="Proteomes" id="UP001430953">
    <property type="component" value="Unassembled WGS sequence"/>
</dbReference>
<reference evidence="2 3" key="1">
    <citation type="submission" date="2023-03" db="EMBL/GenBank/DDBJ databases">
        <title>High recombination rates correlate with genetic variation in Cardiocondyla obscurior ants.</title>
        <authorList>
            <person name="Errbii M."/>
        </authorList>
    </citation>
    <scope>NUCLEOTIDE SEQUENCE [LARGE SCALE GENOMIC DNA]</scope>
    <source>
        <strain evidence="2">Alpha-2009</strain>
        <tissue evidence="2">Whole body</tissue>
    </source>
</reference>
<sequence>MFKVHRYMLLNSHFFADVSNNRETNLLSSAIDASSGLDGNCETAKKKRTREKETRGKRETRGTPSATEKEREREKERKSEPCESLGYRNIRGTNRATENFRSLVVIDVTVKKERTARVPKRIGLTTRDSMTYPAARLSAIQSFQDIAYVIVVPAILLRIRYHVPARQKVGYHSRDTGSL</sequence>
<feature type="compositionally biased region" description="Basic and acidic residues" evidence="1">
    <location>
        <begin position="50"/>
        <end position="81"/>
    </location>
</feature>
<feature type="region of interest" description="Disordered" evidence="1">
    <location>
        <begin position="37"/>
        <end position="88"/>
    </location>
</feature>
<accession>A0AAW2EDR3</accession>
<dbReference type="AlphaFoldDB" id="A0AAW2EDR3"/>
<protein>
    <submittedName>
        <fullName evidence="2">Uncharacterized protein</fullName>
    </submittedName>
</protein>
<gene>
    <name evidence="2" type="ORF">PUN28_018863</name>
</gene>
<dbReference type="EMBL" id="JADYXP020000024">
    <property type="protein sequence ID" value="KAL0101342.1"/>
    <property type="molecule type" value="Genomic_DNA"/>
</dbReference>
<organism evidence="2 3">
    <name type="scientific">Cardiocondyla obscurior</name>
    <dbReference type="NCBI Taxonomy" id="286306"/>
    <lineage>
        <taxon>Eukaryota</taxon>
        <taxon>Metazoa</taxon>
        <taxon>Ecdysozoa</taxon>
        <taxon>Arthropoda</taxon>
        <taxon>Hexapoda</taxon>
        <taxon>Insecta</taxon>
        <taxon>Pterygota</taxon>
        <taxon>Neoptera</taxon>
        <taxon>Endopterygota</taxon>
        <taxon>Hymenoptera</taxon>
        <taxon>Apocrita</taxon>
        <taxon>Aculeata</taxon>
        <taxon>Formicoidea</taxon>
        <taxon>Formicidae</taxon>
        <taxon>Myrmicinae</taxon>
        <taxon>Cardiocondyla</taxon>
    </lineage>
</organism>
<comment type="caution">
    <text evidence="2">The sequence shown here is derived from an EMBL/GenBank/DDBJ whole genome shotgun (WGS) entry which is preliminary data.</text>
</comment>
<proteinExistence type="predicted"/>
<evidence type="ECO:0000313" key="2">
    <source>
        <dbReference type="EMBL" id="KAL0101342.1"/>
    </source>
</evidence>